<keyword evidence="3" id="KW-1185">Reference proteome</keyword>
<dbReference type="Proteomes" id="UP000000321">
    <property type="component" value="Unassembled WGS sequence"/>
</dbReference>
<dbReference type="BioCyc" id="AURANTIMONAS:SI859A1_02753-MONOMER"/>
<comment type="caution">
    <text evidence="2">The sequence shown here is derived from an EMBL/GenBank/DDBJ whole genome shotgun (WGS) entry which is preliminary data.</text>
</comment>
<dbReference type="PANTHER" id="PTHR43464:SF58">
    <property type="entry name" value="BLR7975 PROTEIN"/>
    <property type="match status" value="1"/>
</dbReference>
<name>Q1YGS2_AURMS</name>
<evidence type="ECO:0000313" key="2">
    <source>
        <dbReference type="EMBL" id="EAS49153.1"/>
    </source>
</evidence>
<dbReference type="AlphaFoldDB" id="Q1YGS2"/>
<dbReference type="HOGENOM" id="CLU_081790_0_0_5"/>
<feature type="domain" description="Methyltransferase type 12" evidence="1">
    <location>
        <begin position="46"/>
        <end position="140"/>
    </location>
</feature>
<dbReference type="InterPro" id="IPR013217">
    <property type="entry name" value="Methyltransf_12"/>
</dbReference>
<organism evidence="2 3">
    <name type="scientific">Aurantimonas manganoxydans (strain ATCC BAA-1229 / DSM 21871 / SI85-9A1)</name>
    <dbReference type="NCBI Taxonomy" id="287752"/>
    <lineage>
        <taxon>Bacteria</taxon>
        <taxon>Pseudomonadati</taxon>
        <taxon>Pseudomonadota</taxon>
        <taxon>Alphaproteobacteria</taxon>
        <taxon>Hyphomicrobiales</taxon>
        <taxon>Aurantimonadaceae</taxon>
        <taxon>Aurantimonas</taxon>
    </lineage>
</organism>
<dbReference type="SUPFAM" id="SSF53335">
    <property type="entry name" value="S-adenosyl-L-methionine-dependent methyltransferases"/>
    <property type="match status" value="1"/>
</dbReference>
<sequence>MSSFSDPEAVARYAEGPVRMVPGFQHLQRMAALLLAERVDANGHVLVLGAGGGLELKAFAEFQPGWRLDGVDPSAEMLGLARRTLGPLASQVRLHEGTIDVAPEGPFDGATCLLTLHFLPREERLRTLIAIRRRLRPGAPFVVAYHSFPQDLEGKALWLERFAAFAIASGMPSAQMRGAITAIGNRLPALSPEEDETLLRDAGFEDVALFYAGFTFRGWVTYGP</sequence>
<dbReference type="Pfam" id="PF08242">
    <property type="entry name" value="Methyltransf_12"/>
    <property type="match status" value="1"/>
</dbReference>
<reference evidence="2 3" key="1">
    <citation type="journal article" date="2008" name="Appl. Environ. Microbiol.">
        <title>Genomic insights into Mn(II) oxidation by the marine alphaproteobacterium Aurantimonas sp. strain SI85-9A1.</title>
        <authorList>
            <person name="Dick G.J."/>
            <person name="Podell S."/>
            <person name="Johnson H.A."/>
            <person name="Rivera-Espinoza Y."/>
            <person name="Bernier-Latmani R."/>
            <person name="McCarthy J.K."/>
            <person name="Torpey J.W."/>
            <person name="Clement B.G."/>
            <person name="Gaasterland T."/>
            <person name="Tebo B.M."/>
        </authorList>
    </citation>
    <scope>NUCLEOTIDE SEQUENCE [LARGE SCALE GENOMIC DNA]</scope>
    <source>
        <strain evidence="2 3">SI85-9A1</strain>
    </source>
</reference>
<dbReference type="RefSeq" id="WP_009210575.1">
    <property type="nucleotide sequence ID" value="NZ_BBWP01000003.1"/>
</dbReference>
<dbReference type="EMBL" id="AAPJ01000005">
    <property type="protein sequence ID" value="EAS49153.1"/>
    <property type="molecule type" value="Genomic_DNA"/>
</dbReference>
<dbReference type="CDD" id="cd02440">
    <property type="entry name" value="AdoMet_MTases"/>
    <property type="match status" value="1"/>
</dbReference>
<dbReference type="OrthoDB" id="213472at2"/>
<dbReference type="PANTHER" id="PTHR43464">
    <property type="entry name" value="METHYLTRANSFERASE"/>
    <property type="match status" value="1"/>
</dbReference>
<proteinExistence type="predicted"/>
<dbReference type="GO" id="GO:0008168">
    <property type="term" value="F:methyltransferase activity"/>
    <property type="evidence" value="ECO:0007669"/>
    <property type="project" value="TreeGrafter"/>
</dbReference>
<dbReference type="Gene3D" id="3.40.50.150">
    <property type="entry name" value="Vaccinia Virus protein VP39"/>
    <property type="match status" value="1"/>
</dbReference>
<gene>
    <name evidence="2" type="ORF">SI859A1_02753</name>
</gene>
<dbReference type="InterPro" id="IPR029063">
    <property type="entry name" value="SAM-dependent_MTases_sf"/>
</dbReference>
<protein>
    <recommendedName>
        <fullName evidence="1">Methyltransferase type 12 domain-containing protein</fullName>
    </recommendedName>
</protein>
<evidence type="ECO:0000259" key="1">
    <source>
        <dbReference type="Pfam" id="PF08242"/>
    </source>
</evidence>
<evidence type="ECO:0000313" key="3">
    <source>
        <dbReference type="Proteomes" id="UP000000321"/>
    </source>
</evidence>
<accession>Q1YGS2</accession>